<name>A0A1D3L380_9EURY</name>
<dbReference type="PANTHER" id="PTHR22916:SF3">
    <property type="entry name" value="UDP-GLCNAC:BETAGAL BETA-1,3-N-ACETYLGLUCOSAMINYLTRANSFERASE-LIKE PROTEIN 1"/>
    <property type="match status" value="1"/>
</dbReference>
<accession>A0A1D3L380</accession>
<gene>
    <name evidence="2" type="primary">ggaB1</name>
    <name evidence="2" type="ORF">MCBB_1526</name>
</gene>
<keyword evidence="3" id="KW-1185">Reference proteome</keyword>
<reference evidence="2 3" key="1">
    <citation type="submission" date="2016-08" db="EMBL/GenBank/DDBJ databases">
        <authorList>
            <person name="Seilhamer J.J."/>
        </authorList>
    </citation>
    <scope>NUCLEOTIDE SEQUENCE [LARGE SCALE GENOMIC DNA]</scope>
    <source>
        <strain evidence="2">Buetzberg</strain>
    </source>
</reference>
<dbReference type="Gene3D" id="3.90.550.10">
    <property type="entry name" value="Spore Coat Polysaccharide Biosynthesis Protein SpsA, Chain A"/>
    <property type="match status" value="1"/>
</dbReference>
<feature type="domain" description="Glycosyltransferase 2-like" evidence="1">
    <location>
        <begin position="6"/>
        <end position="136"/>
    </location>
</feature>
<dbReference type="STRING" id="118062.MCBB_1526"/>
<protein>
    <submittedName>
        <fullName evidence="2">Minor teichoic acid biosynthesis protein GgaB</fullName>
    </submittedName>
</protein>
<proteinExistence type="predicted"/>
<dbReference type="AlphaFoldDB" id="A0A1D3L380"/>
<dbReference type="EMBL" id="LT607756">
    <property type="protein sequence ID" value="SCG86081.1"/>
    <property type="molecule type" value="Genomic_DNA"/>
</dbReference>
<dbReference type="InterPro" id="IPR029044">
    <property type="entry name" value="Nucleotide-diphossugar_trans"/>
</dbReference>
<sequence>MGYKISVIIPVFNVEDYIRDALKSILKQTIGFEHLEVIMINDCSTDKSGEIIDEYASRYANFISIHLPENSGTAGKPRNIGIKEATGDYLMFLDPDDLYTDDACEVLYNTIKEENIDIVFAKYIVFSENTQQKVVYNFKDIKEIKVETVEDDPRLLTLPPSIWTKIYKRSFIQENNLLFPLEVLLAEDLAFMVDSFLKAKGILFLNNYYCYHYRIRNVKGKESITNNKDKNNLIGAAEGYYETYDILKNDEKEEYFPSIFKPHLEFWADGFIHSNTTKIEKKEVLEKMGFLFEKLKKYDATPQKKYLIPLFNSIINKNYDESILLAEILDDYLKNKQMLQKVQELQKQQEEQLYLKKKQVAELQTFVGYCNYKSKNIISRAKNRITPQIKGLKKISLT</sequence>
<organism evidence="2 3">
    <name type="scientific">Methanobacterium congolense</name>
    <dbReference type="NCBI Taxonomy" id="118062"/>
    <lineage>
        <taxon>Archaea</taxon>
        <taxon>Methanobacteriati</taxon>
        <taxon>Methanobacteriota</taxon>
        <taxon>Methanomada group</taxon>
        <taxon>Methanobacteria</taxon>
        <taxon>Methanobacteriales</taxon>
        <taxon>Methanobacteriaceae</taxon>
        <taxon>Methanobacterium</taxon>
    </lineage>
</organism>
<dbReference type="RefSeq" id="WP_071907177.1">
    <property type="nucleotide sequence ID" value="NZ_LT607756.1"/>
</dbReference>
<dbReference type="GO" id="GO:0016758">
    <property type="term" value="F:hexosyltransferase activity"/>
    <property type="evidence" value="ECO:0007669"/>
    <property type="project" value="UniProtKB-ARBA"/>
</dbReference>
<dbReference type="PATRIC" id="fig|129848.4.peg.1558"/>
<dbReference type="KEGG" id="mcub:MCBB_1526"/>
<dbReference type="Proteomes" id="UP000094707">
    <property type="component" value="Chromosome I"/>
</dbReference>
<dbReference type="PANTHER" id="PTHR22916">
    <property type="entry name" value="GLYCOSYLTRANSFERASE"/>
    <property type="match status" value="1"/>
</dbReference>
<dbReference type="InterPro" id="IPR001173">
    <property type="entry name" value="Glyco_trans_2-like"/>
</dbReference>
<dbReference type="GeneID" id="30412367"/>
<evidence type="ECO:0000313" key="2">
    <source>
        <dbReference type="EMBL" id="SCG86081.1"/>
    </source>
</evidence>
<dbReference type="OrthoDB" id="46222at2157"/>
<evidence type="ECO:0000259" key="1">
    <source>
        <dbReference type="Pfam" id="PF00535"/>
    </source>
</evidence>
<dbReference type="CDD" id="cd00761">
    <property type="entry name" value="Glyco_tranf_GTA_type"/>
    <property type="match status" value="1"/>
</dbReference>
<dbReference type="SUPFAM" id="SSF53448">
    <property type="entry name" value="Nucleotide-diphospho-sugar transferases"/>
    <property type="match status" value="1"/>
</dbReference>
<evidence type="ECO:0000313" key="3">
    <source>
        <dbReference type="Proteomes" id="UP000094707"/>
    </source>
</evidence>
<dbReference type="Pfam" id="PF00535">
    <property type="entry name" value="Glycos_transf_2"/>
    <property type="match status" value="1"/>
</dbReference>